<proteinExistence type="predicted"/>
<comment type="caution">
    <text evidence="2">The sequence shown here is derived from an EMBL/GenBank/DDBJ whole genome shotgun (WGS) entry which is preliminary data.</text>
</comment>
<sequence>MNAPILTIERPTETTERPRRGRHRRPSRLRLGRVLGALRGTADKH</sequence>
<gene>
    <name evidence="2" type="ORF">Afil01_31120</name>
</gene>
<dbReference type="EMBL" id="BSTX01000002">
    <property type="protein sequence ID" value="GLZ78305.1"/>
    <property type="molecule type" value="Genomic_DNA"/>
</dbReference>
<name>A0A9W6WB37_9ACTN</name>
<feature type="region of interest" description="Disordered" evidence="1">
    <location>
        <begin position="1"/>
        <end position="31"/>
    </location>
</feature>
<keyword evidence="3" id="KW-1185">Reference proteome</keyword>
<evidence type="ECO:0000256" key="1">
    <source>
        <dbReference type="SAM" id="MobiDB-lite"/>
    </source>
</evidence>
<organism evidence="2 3">
    <name type="scientific">Actinorhabdospora filicis</name>
    <dbReference type="NCBI Taxonomy" id="1785913"/>
    <lineage>
        <taxon>Bacteria</taxon>
        <taxon>Bacillati</taxon>
        <taxon>Actinomycetota</taxon>
        <taxon>Actinomycetes</taxon>
        <taxon>Micromonosporales</taxon>
        <taxon>Micromonosporaceae</taxon>
        <taxon>Actinorhabdospora</taxon>
    </lineage>
</organism>
<reference evidence="2" key="1">
    <citation type="submission" date="2023-03" db="EMBL/GenBank/DDBJ databases">
        <title>Actinorhabdospora filicis NBRC 111898.</title>
        <authorList>
            <person name="Ichikawa N."/>
            <person name="Sato H."/>
            <person name="Tonouchi N."/>
        </authorList>
    </citation>
    <scope>NUCLEOTIDE SEQUENCE</scope>
    <source>
        <strain evidence="2">NBRC 111898</strain>
    </source>
</reference>
<dbReference type="AlphaFoldDB" id="A0A9W6WB37"/>
<dbReference type="RefSeq" id="WP_285663463.1">
    <property type="nucleotide sequence ID" value="NZ_BSTX01000002.1"/>
</dbReference>
<protein>
    <submittedName>
        <fullName evidence="2">Uncharacterized protein</fullName>
    </submittedName>
</protein>
<accession>A0A9W6WB37</accession>
<evidence type="ECO:0000313" key="2">
    <source>
        <dbReference type="EMBL" id="GLZ78305.1"/>
    </source>
</evidence>
<evidence type="ECO:0000313" key="3">
    <source>
        <dbReference type="Proteomes" id="UP001165079"/>
    </source>
</evidence>
<dbReference type="Proteomes" id="UP001165079">
    <property type="component" value="Unassembled WGS sequence"/>
</dbReference>
<feature type="compositionally biased region" description="Basic residues" evidence="1">
    <location>
        <begin position="19"/>
        <end position="31"/>
    </location>
</feature>